<evidence type="ECO:0000313" key="7">
    <source>
        <dbReference type="Proteomes" id="UP000241203"/>
    </source>
</evidence>
<reference evidence="6 8" key="2">
    <citation type="submission" date="2018-12" db="EMBL/GenBank/DDBJ databases">
        <authorList>
            <person name="hu s."/>
            <person name="Xu Y."/>
            <person name="Xu B."/>
            <person name="Li F."/>
        </authorList>
    </citation>
    <scope>NUCLEOTIDE SEQUENCE [LARGE SCALE GENOMIC DNA]</scope>
    <source>
        <strain evidence="6 8">KSW2-17</strain>
    </source>
</reference>
<dbReference type="InterPro" id="IPR051120">
    <property type="entry name" value="ABC_AA/LPS_Transport"/>
</dbReference>
<proteinExistence type="predicted"/>
<dbReference type="Proteomes" id="UP000268291">
    <property type="component" value="Unassembled WGS sequence"/>
</dbReference>
<dbReference type="PANTHER" id="PTHR45772">
    <property type="entry name" value="CONSERVED COMPONENT OF ABC TRANSPORTER FOR NATURAL AMINO ACIDS-RELATED"/>
    <property type="match status" value="1"/>
</dbReference>
<organism evidence="5 7">
    <name type="scientific">Labedella gwakjiensis</name>
    <dbReference type="NCBI Taxonomy" id="390269"/>
    <lineage>
        <taxon>Bacteria</taxon>
        <taxon>Bacillati</taxon>
        <taxon>Actinomycetota</taxon>
        <taxon>Actinomycetes</taxon>
        <taxon>Micrococcales</taxon>
        <taxon>Microbacteriaceae</taxon>
        <taxon>Labedella</taxon>
    </lineage>
</organism>
<dbReference type="GO" id="GO:0005524">
    <property type="term" value="F:ATP binding"/>
    <property type="evidence" value="ECO:0007669"/>
    <property type="project" value="UniProtKB-KW"/>
</dbReference>
<dbReference type="GO" id="GO:0005886">
    <property type="term" value="C:plasma membrane"/>
    <property type="evidence" value="ECO:0007669"/>
    <property type="project" value="TreeGrafter"/>
</dbReference>
<reference evidence="5 7" key="1">
    <citation type="submission" date="2018-03" db="EMBL/GenBank/DDBJ databases">
        <title>Genomic Encyclopedia of Archaeal and Bacterial Type Strains, Phase II (KMG-II): from individual species to whole genera.</title>
        <authorList>
            <person name="Goeker M."/>
        </authorList>
    </citation>
    <scope>NUCLEOTIDE SEQUENCE [LARGE SCALE GENOMIC DNA]</scope>
    <source>
        <strain evidence="5 7">DSM 21548</strain>
    </source>
</reference>
<dbReference type="RefSeq" id="WP_106563373.1">
    <property type="nucleotide sequence ID" value="NZ_PYAU01000001.1"/>
</dbReference>
<dbReference type="InterPro" id="IPR027417">
    <property type="entry name" value="P-loop_NTPase"/>
</dbReference>
<keyword evidence="3 5" id="KW-0067">ATP-binding</keyword>
<sequence length="258" mass="27582">MSAVLEVSSLGMRFGGLVALQGVDVTLEGEQVIGLIGPNGAGKSTLLNALSGFTPPTEGTVRLDGRETTRFTPQQYTSAGLVRSFQTAQLLEDETVVSNLLLGRQRFSHAGPVRQIFGWPPHLKSERAWLDQAYAALDLLGLLEFADARASSLSTATRRLVEIGRVLLAEPRIVFLDEPAAGLDAASREHLAEVLRSLPGRVGCLIVLVEHDVNIVRRACDRCIALSAGSVLADGPTDEVLARPDVRVAYFGESDAVA</sequence>
<protein>
    <submittedName>
        <fullName evidence="5 6">ABC transporter ATP-binding protein</fullName>
    </submittedName>
</protein>
<evidence type="ECO:0000259" key="4">
    <source>
        <dbReference type="PROSITE" id="PS50893"/>
    </source>
</evidence>
<name>A0A2P8GWK9_9MICO</name>
<dbReference type="EMBL" id="PYAU01000001">
    <property type="protein sequence ID" value="PSL38342.1"/>
    <property type="molecule type" value="Genomic_DNA"/>
</dbReference>
<evidence type="ECO:0000256" key="1">
    <source>
        <dbReference type="ARBA" id="ARBA00022448"/>
    </source>
</evidence>
<comment type="caution">
    <text evidence="5">The sequence shown here is derived from an EMBL/GenBank/DDBJ whole genome shotgun (WGS) entry which is preliminary data.</text>
</comment>
<dbReference type="InterPro" id="IPR003593">
    <property type="entry name" value="AAA+_ATPase"/>
</dbReference>
<keyword evidence="1" id="KW-0813">Transport</keyword>
<keyword evidence="2" id="KW-0547">Nucleotide-binding</keyword>
<dbReference type="OrthoDB" id="9805514at2"/>
<dbReference type="Gene3D" id="3.40.50.300">
    <property type="entry name" value="P-loop containing nucleotide triphosphate hydrolases"/>
    <property type="match status" value="1"/>
</dbReference>
<evidence type="ECO:0000313" key="5">
    <source>
        <dbReference type="EMBL" id="PSL38342.1"/>
    </source>
</evidence>
<dbReference type="EMBL" id="RZGY01000001">
    <property type="protein sequence ID" value="RUQ87125.1"/>
    <property type="molecule type" value="Genomic_DNA"/>
</dbReference>
<dbReference type="Pfam" id="PF00005">
    <property type="entry name" value="ABC_tran"/>
    <property type="match status" value="1"/>
</dbReference>
<feature type="domain" description="ABC transporter" evidence="4">
    <location>
        <begin position="5"/>
        <end position="253"/>
    </location>
</feature>
<gene>
    <name evidence="5" type="ORF">CLV49_1963</name>
    <name evidence="6" type="ORF">ELQ93_09400</name>
</gene>
<dbReference type="Proteomes" id="UP000241203">
    <property type="component" value="Unassembled WGS sequence"/>
</dbReference>
<dbReference type="InterPro" id="IPR003439">
    <property type="entry name" value="ABC_transporter-like_ATP-bd"/>
</dbReference>
<dbReference type="PROSITE" id="PS50893">
    <property type="entry name" value="ABC_TRANSPORTER_2"/>
    <property type="match status" value="1"/>
</dbReference>
<dbReference type="SMART" id="SM00382">
    <property type="entry name" value="AAA"/>
    <property type="match status" value="1"/>
</dbReference>
<dbReference type="AlphaFoldDB" id="A0A2P8GWK9"/>
<evidence type="ECO:0000256" key="3">
    <source>
        <dbReference type="ARBA" id="ARBA00022840"/>
    </source>
</evidence>
<evidence type="ECO:0000313" key="6">
    <source>
        <dbReference type="EMBL" id="RUQ87125.1"/>
    </source>
</evidence>
<accession>A0A2P8GWK9</accession>
<dbReference type="SUPFAM" id="SSF52540">
    <property type="entry name" value="P-loop containing nucleoside triphosphate hydrolases"/>
    <property type="match status" value="1"/>
</dbReference>
<evidence type="ECO:0000256" key="2">
    <source>
        <dbReference type="ARBA" id="ARBA00022741"/>
    </source>
</evidence>
<keyword evidence="8" id="KW-1185">Reference proteome</keyword>
<evidence type="ECO:0000313" key="8">
    <source>
        <dbReference type="Proteomes" id="UP000268291"/>
    </source>
</evidence>
<dbReference type="GO" id="GO:0016887">
    <property type="term" value="F:ATP hydrolysis activity"/>
    <property type="evidence" value="ECO:0007669"/>
    <property type="project" value="InterPro"/>
</dbReference>